<dbReference type="Proteomes" id="UP000521676">
    <property type="component" value="Unassembled WGS sequence"/>
</dbReference>
<reference evidence="1 3" key="1">
    <citation type="submission" date="2020-06" db="EMBL/GenBank/DDBJ databases">
        <title>Anoxygenic phototrophic Chloroflexota member uses a Type I reaction center.</title>
        <authorList>
            <person name="Tsuji J.M."/>
            <person name="Shaw N.A."/>
            <person name="Nagashima S."/>
            <person name="Venkiteswaran J."/>
            <person name="Schiff S.L."/>
            <person name="Hanada S."/>
            <person name="Tank M."/>
            <person name="Neufeld J.D."/>
        </authorList>
    </citation>
    <scope>NUCLEOTIDE SEQUENCE [LARGE SCALE GENOMIC DNA]</scope>
    <source>
        <strain evidence="1">L227-S17</strain>
    </source>
</reference>
<sequence>MYAKGFRIGMGVIISICVLVLAGCGDSSSTPTIPATIPPTSAIASTTSPSPNPAQDWQAHWLKNIPCRLPCWEGLNLPQLDVQETL</sequence>
<organism evidence="1 3">
    <name type="scientific">Candidatus Chlorohelix allophototropha</name>
    <dbReference type="NCBI Taxonomy" id="3003348"/>
    <lineage>
        <taxon>Bacteria</taxon>
        <taxon>Bacillati</taxon>
        <taxon>Chloroflexota</taxon>
        <taxon>Chloroflexia</taxon>
        <taxon>Candidatus Chloroheliales</taxon>
        <taxon>Candidatus Chloroheliaceae</taxon>
        <taxon>Candidatus Chlorohelix</taxon>
    </lineage>
</organism>
<evidence type="ECO:0000313" key="1">
    <source>
        <dbReference type="EMBL" id="NWJ48761.1"/>
    </source>
</evidence>
<proteinExistence type="predicted"/>
<dbReference type="EMBL" id="JACATZ010000003">
    <property type="protein sequence ID" value="NWJ48761.1"/>
    <property type="molecule type" value="Genomic_DNA"/>
</dbReference>
<evidence type="ECO:0000313" key="4">
    <source>
        <dbReference type="Proteomes" id="UP001431572"/>
    </source>
</evidence>
<name>A0A8T7M9P5_9CHLR</name>
<dbReference type="RefSeq" id="WP_341470601.1">
    <property type="nucleotide sequence ID" value="NZ_CP128400.1"/>
</dbReference>
<evidence type="ECO:0000313" key="3">
    <source>
        <dbReference type="Proteomes" id="UP000521676"/>
    </source>
</evidence>
<dbReference type="EMBL" id="CP128400">
    <property type="protein sequence ID" value="WJW68696.1"/>
    <property type="molecule type" value="Genomic_DNA"/>
</dbReference>
<dbReference type="PROSITE" id="PS51257">
    <property type="entry name" value="PROKAR_LIPOPROTEIN"/>
    <property type="match status" value="1"/>
</dbReference>
<protein>
    <submittedName>
        <fullName evidence="1">Uncharacterized protein</fullName>
    </submittedName>
</protein>
<evidence type="ECO:0000313" key="2">
    <source>
        <dbReference type="EMBL" id="WJW68696.1"/>
    </source>
</evidence>
<keyword evidence="4" id="KW-1185">Reference proteome</keyword>
<dbReference type="AlphaFoldDB" id="A0A8T7M9P5"/>
<accession>A0A8T7M9P5</accession>
<gene>
    <name evidence="1" type="ORF">HXX08_23120</name>
    <name evidence="2" type="ORF">OZ401_004312</name>
</gene>
<dbReference type="Proteomes" id="UP001431572">
    <property type="component" value="Chromosome 2"/>
</dbReference>
<reference evidence="2" key="2">
    <citation type="journal article" date="2024" name="Nature">
        <title>Anoxygenic phototroph of the Chloroflexota uses a type I reaction centre.</title>
        <authorList>
            <person name="Tsuji J.M."/>
            <person name="Shaw N.A."/>
            <person name="Nagashima S."/>
            <person name="Venkiteswaran J.J."/>
            <person name="Schiff S.L."/>
            <person name="Watanabe T."/>
            <person name="Fukui M."/>
            <person name="Hanada S."/>
            <person name="Tank M."/>
            <person name="Neufeld J.D."/>
        </authorList>
    </citation>
    <scope>NUCLEOTIDE SEQUENCE</scope>
    <source>
        <strain evidence="2">L227-S17</strain>
    </source>
</reference>